<dbReference type="GO" id="GO:0034605">
    <property type="term" value="P:cellular response to heat"/>
    <property type="evidence" value="ECO:0007669"/>
    <property type="project" value="TreeGrafter"/>
</dbReference>
<keyword evidence="4" id="KW-0539">Nucleus</keyword>
<dbReference type="InterPro" id="IPR000232">
    <property type="entry name" value="HSF_DNA-bd"/>
</dbReference>
<organism evidence="8 9">
    <name type="scientific">Malus domestica</name>
    <name type="common">Apple</name>
    <name type="synonym">Pyrus malus</name>
    <dbReference type="NCBI Taxonomy" id="3750"/>
    <lineage>
        <taxon>Eukaryota</taxon>
        <taxon>Viridiplantae</taxon>
        <taxon>Streptophyta</taxon>
        <taxon>Embryophyta</taxon>
        <taxon>Tracheophyta</taxon>
        <taxon>Spermatophyta</taxon>
        <taxon>Magnoliopsida</taxon>
        <taxon>eudicotyledons</taxon>
        <taxon>Gunneridae</taxon>
        <taxon>Pentapetalae</taxon>
        <taxon>rosids</taxon>
        <taxon>fabids</taxon>
        <taxon>Rosales</taxon>
        <taxon>Rosaceae</taxon>
        <taxon>Amygdaloideae</taxon>
        <taxon>Maleae</taxon>
        <taxon>Malus</taxon>
    </lineage>
</organism>
<sequence length="554" mass="61873">MEGVEDAASVINSANAPPPFLNKTYDMVDDHSTDAVVSWSNGNNSFVVWNVPEFSRDLLPKYFKHNNFSSFVRQLNTYVEKNMKGEVKLFCFCGCIIHVMRVEKEAKAKELLSSTGLLEVGNHNYEYEKGFRKVDPDRWEFANEGFLRGQKHLLKTVSRRKPAHVQSHQQPPPQLQSSQVGACVEVVNPGLEEEVERLKRDKNTLMQELVRLRQQQQATDNQLHNVGQRMQGMEQRQQQMMSFLAKAMHSPGFLSQLVQHQNENNRRITGSNKKRRLPRQDDEILVGNLGSKVLDGQMVKYQPSMNEAAKAMLLQILKMNTSPKLEPSLINPDAFLIDNVPSNATDSRNTSSRNLGVTLSEVPPISAECYMPEESRFPVSCHSTAISEIQSSPYAVSNSVKETQVLEENMHNFQQDTVIPELTRMQGIVSESNVEIPNANFIGSEIGNAGYMGMSAGLDGRLPTDILPFSPEPDADALPDGVSSLPGINDIFWEQFLTASPPPGDTDEISFSSDDGVAVNQDLQLGKENGWEKSQHMNHITEQMQLLASGSRTG</sequence>
<keyword evidence="6" id="KW-0175">Coiled coil</keyword>
<keyword evidence="9" id="KW-1185">Reference proteome</keyword>
<name>A0A498JRN8_MALDO</name>
<dbReference type="InterPro" id="IPR036390">
    <property type="entry name" value="WH_DNA-bd_sf"/>
</dbReference>
<gene>
    <name evidence="8" type="ORF">DVH24_010763</name>
</gene>
<dbReference type="GO" id="GO:0006357">
    <property type="term" value="P:regulation of transcription by RNA polymerase II"/>
    <property type="evidence" value="ECO:0007669"/>
    <property type="project" value="TreeGrafter"/>
</dbReference>
<dbReference type="GO" id="GO:0005634">
    <property type="term" value="C:nucleus"/>
    <property type="evidence" value="ECO:0007669"/>
    <property type="project" value="UniProtKB-SubCell"/>
</dbReference>
<comment type="similarity">
    <text evidence="5">Belongs to the HSF family.</text>
</comment>
<evidence type="ECO:0000256" key="3">
    <source>
        <dbReference type="ARBA" id="ARBA00023125"/>
    </source>
</evidence>
<keyword evidence="2" id="KW-0346">Stress response</keyword>
<proteinExistence type="inferred from homology"/>
<dbReference type="Gene3D" id="1.10.10.10">
    <property type="entry name" value="Winged helix-like DNA-binding domain superfamily/Winged helix DNA-binding domain"/>
    <property type="match status" value="1"/>
</dbReference>
<evidence type="ECO:0000256" key="4">
    <source>
        <dbReference type="ARBA" id="ARBA00023242"/>
    </source>
</evidence>
<dbReference type="STRING" id="3750.A0A498JRN8"/>
<dbReference type="PRINTS" id="PR00056">
    <property type="entry name" value="HSFDOMAIN"/>
</dbReference>
<dbReference type="EMBL" id="RDQH01000331">
    <property type="protein sequence ID" value="RXH98438.1"/>
    <property type="molecule type" value="Genomic_DNA"/>
</dbReference>
<evidence type="ECO:0000313" key="9">
    <source>
        <dbReference type="Proteomes" id="UP000290289"/>
    </source>
</evidence>
<dbReference type="AlphaFoldDB" id="A0A498JRN8"/>
<feature type="domain" description="HSF-type DNA-binding" evidence="7">
    <location>
        <begin position="16"/>
        <end position="160"/>
    </location>
</feature>
<evidence type="ECO:0000256" key="6">
    <source>
        <dbReference type="SAM" id="Coils"/>
    </source>
</evidence>
<dbReference type="Pfam" id="PF00447">
    <property type="entry name" value="HSF_DNA-bind"/>
    <property type="match status" value="1"/>
</dbReference>
<evidence type="ECO:0000256" key="1">
    <source>
        <dbReference type="ARBA" id="ARBA00004123"/>
    </source>
</evidence>
<dbReference type="PANTHER" id="PTHR10015">
    <property type="entry name" value="HEAT SHOCK TRANSCRIPTION FACTOR"/>
    <property type="match status" value="1"/>
</dbReference>
<feature type="coiled-coil region" evidence="6">
    <location>
        <begin position="188"/>
        <end position="222"/>
    </location>
</feature>
<protein>
    <recommendedName>
        <fullName evidence="7">HSF-type DNA-binding domain-containing protein</fullName>
    </recommendedName>
</protein>
<evidence type="ECO:0000259" key="7">
    <source>
        <dbReference type="SMART" id="SM00415"/>
    </source>
</evidence>
<comment type="caution">
    <text evidence="8">The sequence shown here is derived from an EMBL/GenBank/DDBJ whole genome shotgun (WGS) entry which is preliminary data.</text>
</comment>
<reference evidence="8 9" key="1">
    <citation type="submission" date="2018-10" db="EMBL/GenBank/DDBJ databases">
        <title>A high-quality apple genome assembly.</title>
        <authorList>
            <person name="Hu J."/>
        </authorList>
    </citation>
    <scope>NUCLEOTIDE SEQUENCE [LARGE SCALE GENOMIC DNA]</scope>
    <source>
        <strain evidence="9">cv. HFTH1</strain>
        <tissue evidence="8">Young leaf</tissue>
    </source>
</reference>
<evidence type="ECO:0000256" key="2">
    <source>
        <dbReference type="ARBA" id="ARBA00023016"/>
    </source>
</evidence>
<dbReference type="PANTHER" id="PTHR10015:SF427">
    <property type="entry name" value="HEAT SHOCK FACTOR PROTEIN"/>
    <property type="match status" value="1"/>
</dbReference>
<keyword evidence="3" id="KW-0238">DNA-binding</keyword>
<dbReference type="Proteomes" id="UP000290289">
    <property type="component" value="Chromosome 5"/>
</dbReference>
<accession>A0A498JRN8</accession>
<evidence type="ECO:0000313" key="8">
    <source>
        <dbReference type="EMBL" id="RXH98438.1"/>
    </source>
</evidence>
<dbReference type="InterPro" id="IPR036388">
    <property type="entry name" value="WH-like_DNA-bd_sf"/>
</dbReference>
<comment type="subcellular location">
    <subcellularLocation>
        <location evidence="1">Nucleus</location>
    </subcellularLocation>
</comment>
<dbReference type="GO" id="GO:0003700">
    <property type="term" value="F:DNA-binding transcription factor activity"/>
    <property type="evidence" value="ECO:0007669"/>
    <property type="project" value="InterPro"/>
</dbReference>
<dbReference type="SUPFAM" id="SSF46785">
    <property type="entry name" value="Winged helix' DNA-binding domain"/>
    <property type="match status" value="1"/>
</dbReference>
<dbReference type="GO" id="GO:0000978">
    <property type="term" value="F:RNA polymerase II cis-regulatory region sequence-specific DNA binding"/>
    <property type="evidence" value="ECO:0007669"/>
    <property type="project" value="TreeGrafter"/>
</dbReference>
<evidence type="ECO:0000256" key="5">
    <source>
        <dbReference type="RuleBase" id="RU004020"/>
    </source>
</evidence>
<dbReference type="SMART" id="SM00415">
    <property type="entry name" value="HSF"/>
    <property type="match status" value="1"/>
</dbReference>